<dbReference type="PANTHER" id="PTHR42865:SF7">
    <property type="entry name" value="PROTON_GLUTAMATE-ASPARTATE SYMPORTER"/>
    <property type="match status" value="1"/>
</dbReference>
<dbReference type="InterPro" id="IPR036458">
    <property type="entry name" value="Na:dicarbo_symporter_sf"/>
</dbReference>
<evidence type="ECO:0000256" key="5">
    <source>
        <dbReference type="ARBA" id="ARBA00022989"/>
    </source>
</evidence>
<keyword evidence="2" id="KW-0813">Transport</keyword>
<gene>
    <name evidence="8" type="ORF">ACFQO8_01055</name>
</gene>
<feature type="transmembrane region" description="Helical" evidence="7">
    <location>
        <begin position="353"/>
        <end position="375"/>
    </location>
</feature>
<evidence type="ECO:0000313" key="8">
    <source>
        <dbReference type="EMBL" id="MFC7388708.1"/>
    </source>
</evidence>
<evidence type="ECO:0000256" key="1">
    <source>
        <dbReference type="ARBA" id="ARBA00004651"/>
    </source>
</evidence>
<feature type="transmembrane region" description="Helical" evidence="7">
    <location>
        <begin position="7"/>
        <end position="24"/>
    </location>
</feature>
<dbReference type="Gene3D" id="1.10.3860.10">
    <property type="entry name" value="Sodium:dicarboxylate symporter"/>
    <property type="match status" value="1"/>
</dbReference>
<dbReference type="RefSeq" id="WP_214784869.1">
    <property type="nucleotide sequence ID" value="NZ_JANIEL010000081.1"/>
</dbReference>
<evidence type="ECO:0000256" key="4">
    <source>
        <dbReference type="ARBA" id="ARBA00022692"/>
    </source>
</evidence>
<proteinExistence type="predicted"/>
<protein>
    <submittedName>
        <fullName evidence="8">Dicarboxylate/amino acid:cation symporter</fullName>
    </submittedName>
</protein>
<dbReference type="EMBL" id="JBHTCE010000001">
    <property type="protein sequence ID" value="MFC7388708.1"/>
    <property type="molecule type" value="Genomic_DNA"/>
</dbReference>
<keyword evidence="9" id="KW-1185">Reference proteome</keyword>
<evidence type="ECO:0000256" key="7">
    <source>
        <dbReference type="SAM" id="Phobius"/>
    </source>
</evidence>
<feature type="transmembrane region" description="Helical" evidence="7">
    <location>
        <begin position="218"/>
        <end position="244"/>
    </location>
</feature>
<dbReference type="Proteomes" id="UP001596439">
    <property type="component" value="Unassembled WGS sequence"/>
</dbReference>
<dbReference type="InterPro" id="IPR001991">
    <property type="entry name" value="Na-dicarboxylate_symporter"/>
</dbReference>
<name>A0ABW2PGV7_9BACL</name>
<evidence type="ECO:0000313" key="9">
    <source>
        <dbReference type="Proteomes" id="UP001596439"/>
    </source>
</evidence>
<keyword evidence="4 7" id="KW-0812">Transmembrane</keyword>
<dbReference type="PRINTS" id="PR00173">
    <property type="entry name" value="EDTRNSPORT"/>
</dbReference>
<feature type="transmembrane region" description="Helical" evidence="7">
    <location>
        <begin position="44"/>
        <end position="68"/>
    </location>
</feature>
<dbReference type="Pfam" id="PF00375">
    <property type="entry name" value="SDF"/>
    <property type="match status" value="1"/>
</dbReference>
<keyword evidence="5 7" id="KW-1133">Transmembrane helix</keyword>
<evidence type="ECO:0000256" key="2">
    <source>
        <dbReference type="ARBA" id="ARBA00022448"/>
    </source>
</evidence>
<keyword evidence="3" id="KW-1003">Cell membrane</keyword>
<evidence type="ECO:0000256" key="3">
    <source>
        <dbReference type="ARBA" id="ARBA00022475"/>
    </source>
</evidence>
<organism evidence="8 9">
    <name type="scientific">Exiguobacterium aestuarii</name>
    <dbReference type="NCBI Taxonomy" id="273527"/>
    <lineage>
        <taxon>Bacteria</taxon>
        <taxon>Bacillati</taxon>
        <taxon>Bacillota</taxon>
        <taxon>Bacilli</taxon>
        <taxon>Bacillales</taxon>
        <taxon>Bacillales Family XII. Incertae Sedis</taxon>
        <taxon>Exiguobacterium</taxon>
    </lineage>
</organism>
<feature type="transmembrane region" description="Helical" evidence="7">
    <location>
        <begin position="330"/>
        <end position="347"/>
    </location>
</feature>
<reference evidence="9" key="1">
    <citation type="journal article" date="2019" name="Int. J. Syst. Evol. Microbiol.">
        <title>The Global Catalogue of Microorganisms (GCM) 10K type strain sequencing project: providing services to taxonomists for standard genome sequencing and annotation.</title>
        <authorList>
            <consortium name="The Broad Institute Genomics Platform"/>
            <consortium name="The Broad Institute Genome Sequencing Center for Infectious Disease"/>
            <person name="Wu L."/>
            <person name="Ma J."/>
        </authorList>
    </citation>
    <scope>NUCLEOTIDE SEQUENCE [LARGE SCALE GENOMIC DNA]</scope>
    <source>
        <strain evidence="9">CCUG 55590</strain>
    </source>
</reference>
<sequence length="425" mass="44884">MSETKKILIGLALGVVVGLGLAGLPDSIYEIVNPYILSPVGTVFLNLIKMLVVPIVFFSIILGVMGLGDPKELGRVGTKSILFFLATTALAIMLAMGVASVLQPGERGDFQTTGLEFESTATEESSNIVQTFVNMIPTNPITALAEGNMLQIIVFAALIGFALIALGDKAKTWRQFVKQGDRIMMYLIHLVMKLAPYGAFALIASAIGGIGLDAVVAMAWYMIAVVLTLFLHATIVYGAAVYFIGKMSPVFFFKNFYEAMTFAFSTSSSNATLPVSMEVAQKKLGVPRSISSFVQPLGATVNMDGTAIMQGVATIFIAQVFASDLTMTQLLTVVITAVLASIGTAGVPGVGLVMLALVLQSVNLPVEGIALIIGVDRILDMLRTSVNITGDAACAVVVSKLEEKHLPPVDEDSWDEAGATSSSSL</sequence>
<feature type="transmembrane region" description="Helical" evidence="7">
    <location>
        <begin position="80"/>
        <end position="102"/>
    </location>
</feature>
<comment type="caution">
    <text evidence="8">The sequence shown here is derived from an EMBL/GenBank/DDBJ whole genome shotgun (WGS) entry which is preliminary data.</text>
</comment>
<feature type="transmembrane region" description="Helical" evidence="7">
    <location>
        <begin position="149"/>
        <end position="166"/>
    </location>
</feature>
<dbReference type="SUPFAM" id="SSF118215">
    <property type="entry name" value="Proton glutamate symport protein"/>
    <property type="match status" value="1"/>
</dbReference>
<keyword evidence="6 7" id="KW-0472">Membrane</keyword>
<accession>A0ABW2PGV7</accession>
<dbReference type="PANTHER" id="PTHR42865">
    <property type="entry name" value="PROTON/GLUTAMATE-ASPARTATE SYMPORTER"/>
    <property type="match status" value="1"/>
</dbReference>
<evidence type="ECO:0000256" key="6">
    <source>
        <dbReference type="ARBA" id="ARBA00023136"/>
    </source>
</evidence>
<feature type="transmembrane region" description="Helical" evidence="7">
    <location>
        <begin position="187"/>
        <end position="212"/>
    </location>
</feature>
<comment type="subcellular location">
    <subcellularLocation>
        <location evidence="1">Cell membrane</location>
        <topology evidence="1">Multi-pass membrane protein</topology>
    </subcellularLocation>
</comment>